<dbReference type="EMBL" id="FXAF01000003">
    <property type="protein sequence ID" value="SMF21939.1"/>
    <property type="molecule type" value="Genomic_DNA"/>
</dbReference>
<protein>
    <recommendedName>
        <fullName evidence="3">DUF3313 domain-containing protein</fullName>
    </recommendedName>
</protein>
<reference evidence="2" key="1">
    <citation type="submission" date="2017-04" db="EMBL/GenBank/DDBJ databases">
        <authorList>
            <person name="Varghese N."/>
            <person name="Submissions S."/>
        </authorList>
    </citation>
    <scope>NUCLEOTIDE SEQUENCE [LARGE SCALE GENOMIC DNA]</scope>
    <source>
        <strain evidence="2">B4P</strain>
    </source>
</reference>
<evidence type="ECO:0000313" key="1">
    <source>
        <dbReference type="EMBL" id="SMF21939.1"/>
    </source>
</evidence>
<organism evidence="1 2">
    <name type="scientific">Xaviernesmea oryzae</name>
    <dbReference type="NCBI Taxonomy" id="464029"/>
    <lineage>
        <taxon>Bacteria</taxon>
        <taxon>Pseudomonadati</taxon>
        <taxon>Pseudomonadota</taxon>
        <taxon>Alphaproteobacteria</taxon>
        <taxon>Hyphomicrobiales</taxon>
        <taxon>Rhizobiaceae</taxon>
        <taxon>Rhizobium/Agrobacterium group</taxon>
        <taxon>Xaviernesmea</taxon>
    </lineage>
</organism>
<dbReference type="PROSITE" id="PS51257">
    <property type="entry name" value="PROKAR_LIPOPROTEIN"/>
    <property type="match status" value="1"/>
</dbReference>
<sequence length="296" mass="30807">MRSKLNLFRQFLGNTPKSLLRGCLTLLIAIVVTGCASVAIKEAGTLTSYSNLSAPKGKLSKRRLYVDGQGLASAKTVSIAPTTFSFSAASRVKSQADRAMVSNALDRALCVALSDKYRMVPAGESADLTVRSVVTDLVPTNKAMAGVATVVTVGSGFALPGNVPVSVPRLPFGLGGLAVEAEAIDGGGVQRAAMVWARGANSIQDNPRVSEVGDAYGLASKFANEFSRMLVKGKEPKGLDISLPSGQRMRSWLGGKPKYAACDAFGRAPGILGAVAANYGAPPEWTDKSPRPAPAH</sequence>
<evidence type="ECO:0000313" key="2">
    <source>
        <dbReference type="Proteomes" id="UP000192903"/>
    </source>
</evidence>
<accession>A0A1X7DUJ3</accession>
<dbReference type="Pfam" id="PF11769">
    <property type="entry name" value="DUF3313"/>
    <property type="match status" value="1"/>
</dbReference>
<evidence type="ECO:0008006" key="3">
    <source>
        <dbReference type="Google" id="ProtNLM"/>
    </source>
</evidence>
<name>A0A1X7DUJ3_9HYPH</name>
<keyword evidence="2" id="KW-1185">Reference proteome</keyword>
<dbReference type="AlphaFoldDB" id="A0A1X7DUJ3"/>
<dbReference type="Proteomes" id="UP000192903">
    <property type="component" value="Unassembled WGS sequence"/>
</dbReference>
<gene>
    <name evidence="1" type="ORF">SAMN02982989_5898</name>
</gene>
<proteinExistence type="predicted"/>
<dbReference type="InterPro" id="IPR021747">
    <property type="entry name" value="DUF3313"/>
</dbReference>
<dbReference type="STRING" id="464029.SAMN02982989_5898"/>